<organism evidence="3 4">
    <name type="scientific">Xenophilus arseniciresistens</name>
    <dbReference type="NCBI Taxonomy" id="1283306"/>
    <lineage>
        <taxon>Bacteria</taxon>
        <taxon>Pseudomonadati</taxon>
        <taxon>Pseudomonadota</taxon>
        <taxon>Betaproteobacteria</taxon>
        <taxon>Burkholderiales</taxon>
        <taxon>Comamonadaceae</taxon>
        <taxon>Xenophilus</taxon>
    </lineage>
</organism>
<sequence length="851" mass="92394">MVQPFNHSFNRGLLQGLRVLELCEPEAEYCGLLLAGLGAKVTKVEPLPGAASRRMPPFAADGSSLYFAAYNRDKDSVLLDVPDAAAREALLALLAQADLFLCGSLAQLEAATGLPLPALAQRFPSLVTARITPFGDDGPWKDLRGSDLIHLALGGVMMNTGYDPDPQARYDLPPIAPQAFHASHIACEQALVGILAALMHRARTGEGQDVSCAIHTAVSVSTEMDLMSWVMRAAPQQRQTCRHSAELLNPVTPLAQTKDGRWNLGWMVTAADEQKVVDFLASRGMAYDLRGPDPMRDPKRRDVPGATPFDEHKAHVFEVVQRFVRSFRLRDLPWQDAQAQGLMWAPLRKPHENLDDPHWAARGSYAWIDGLPYPRSKWVGSTTAWIAERAAPAPGQQRPSPQDGPAAPPTAGRAEAARAAPIARSAAGRPFALQGVRILDFSWFLASAGGTRMLTALGAECIKVEWKDNLDSRLGAMAPVGGREARRQAAGPLPGIDDPAMGGHYNHKNAGKRGLSLNIRDPRGLEIARQLIARCDVVAEGFSPGVMERWGLGYETMKKIRPDLIYVQQSGMGAHGLYGRMRTVGPIAAAFTGLSEMSGLPEPAPPAGWGYSYLDWMGAYGFAQAILAGLLHRERTGEGQWIDASQCEAGLMLTGVQCLEWALQRKPFSRTGNRSPYLAAAPHGAYRCAGEDRWIAIACFDDADWHALVRAAGEPEALRDPRLATLASRIQHQDLLDEAVQAWTSTQERYACMALLQAHGVAAGVCQKAEDRCEHDPQLAQQQWLTEVTAARIGTWPITELPARLSKTPSHVGGLPQRGAPLYGEDNEYVLGELLGYGSAQIQTLARDGVI</sequence>
<dbReference type="Proteomes" id="UP001212602">
    <property type="component" value="Unassembled WGS sequence"/>
</dbReference>
<evidence type="ECO:0000256" key="2">
    <source>
        <dbReference type="SAM" id="MobiDB-lite"/>
    </source>
</evidence>
<dbReference type="PANTHER" id="PTHR48228:SF6">
    <property type="entry name" value="L-CARNITINE COA-TRANSFERASE"/>
    <property type="match status" value="1"/>
</dbReference>
<dbReference type="InterPro" id="IPR044855">
    <property type="entry name" value="CoA-Trfase_III_dom3_sf"/>
</dbReference>
<comment type="caution">
    <text evidence="3">The sequence shown here is derived from an EMBL/GenBank/DDBJ whole genome shotgun (WGS) entry which is preliminary data.</text>
</comment>
<evidence type="ECO:0000256" key="1">
    <source>
        <dbReference type="ARBA" id="ARBA00022679"/>
    </source>
</evidence>
<name>A0AAE3T180_9BURK</name>
<keyword evidence="1 3" id="KW-0808">Transferase</keyword>
<protein>
    <submittedName>
        <fullName evidence="3">CoA transferase</fullName>
    </submittedName>
</protein>
<accession>A0AAE3T180</accession>
<feature type="compositionally biased region" description="Low complexity" evidence="2">
    <location>
        <begin position="409"/>
        <end position="419"/>
    </location>
</feature>
<dbReference type="Gene3D" id="3.40.50.10540">
    <property type="entry name" value="Crotonobetainyl-coa:carnitine coa-transferase, domain 1"/>
    <property type="match status" value="2"/>
</dbReference>
<feature type="region of interest" description="Disordered" evidence="2">
    <location>
        <begin position="485"/>
        <end position="508"/>
    </location>
</feature>
<dbReference type="EMBL" id="JAQIPB010000013">
    <property type="protein sequence ID" value="MDA7418997.1"/>
    <property type="molecule type" value="Genomic_DNA"/>
</dbReference>
<dbReference type="RefSeq" id="WP_271430198.1">
    <property type="nucleotide sequence ID" value="NZ_JAQIPB010000013.1"/>
</dbReference>
<evidence type="ECO:0000313" key="4">
    <source>
        <dbReference type="Proteomes" id="UP001212602"/>
    </source>
</evidence>
<gene>
    <name evidence="3" type="ORF">PGB34_21720</name>
</gene>
<dbReference type="SUPFAM" id="SSF89796">
    <property type="entry name" value="CoA-transferase family III (CaiB/BaiF)"/>
    <property type="match status" value="2"/>
</dbReference>
<dbReference type="InterPro" id="IPR050509">
    <property type="entry name" value="CoA-transferase_III"/>
</dbReference>
<proteinExistence type="predicted"/>
<dbReference type="GO" id="GO:0016740">
    <property type="term" value="F:transferase activity"/>
    <property type="evidence" value="ECO:0007669"/>
    <property type="project" value="UniProtKB-KW"/>
</dbReference>
<dbReference type="InterPro" id="IPR003673">
    <property type="entry name" value="CoA-Trfase_fam_III"/>
</dbReference>
<dbReference type="InterPro" id="IPR023606">
    <property type="entry name" value="CoA-Trfase_III_dom_1_sf"/>
</dbReference>
<feature type="region of interest" description="Disordered" evidence="2">
    <location>
        <begin position="391"/>
        <end position="419"/>
    </location>
</feature>
<keyword evidence="4" id="KW-1185">Reference proteome</keyword>
<dbReference type="Gene3D" id="3.30.1540.10">
    <property type="entry name" value="formyl-coa transferase, domain 3"/>
    <property type="match status" value="2"/>
</dbReference>
<evidence type="ECO:0000313" key="3">
    <source>
        <dbReference type="EMBL" id="MDA7418997.1"/>
    </source>
</evidence>
<dbReference type="PANTHER" id="PTHR48228">
    <property type="entry name" value="SUCCINYL-COA--D-CITRAMALATE COA-TRANSFERASE"/>
    <property type="match status" value="1"/>
</dbReference>
<dbReference type="Pfam" id="PF02515">
    <property type="entry name" value="CoA_transf_3"/>
    <property type="match status" value="2"/>
</dbReference>
<reference evidence="3" key="1">
    <citation type="submission" date="2023-01" db="EMBL/GenBank/DDBJ databases">
        <title>Xenophilus mangrovi sp. nov., isolated from soil of Mangrove nature reserve.</title>
        <authorList>
            <person name="Xu S."/>
            <person name="Liu Z."/>
            <person name="Xu Y."/>
        </authorList>
    </citation>
    <scope>NUCLEOTIDE SEQUENCE</scope>
    <source>
        <strain evidence="3">YW8</strain>
    </source>
</reference>
<dbReference type="AlphaFoldDB" id="A0AAE3T180"/>